<evidence type="ECO:0000313" key="4">
    <source>
        <dbReference type="EMBL" id="MCL6698335.1"/>
    </source>
</evidence>
<comment type="caution">
    <text evidence="4">The sequence shown here is derived from an EMBL/GenBank/DDBJ whole genome shotgun (WGS) entry which is preliminary data.</text>
</comment>
<dbReference type="CDD" id="cd07043">
    <property type="entry name" value="STAS_anti-anti-sigma_factors"/>
    <property type="match status" value="1"/>
</dbReference>
<accession>A0ABT0RTL7</accession>
<dbReference type="InterPro" id="IPR003658">
    <property type="entry name" value="Anti-sigma_ant"/>
</dbReference>
<dbReference type="EMBL" id="JAMGBA010000001">
    <property type="protein sequence ID" value="MCL6698335.1"/>
    <property type="molecule type" value="Genomic_DNA"/>
</dbReference>
<organism evidence="4 5">
    <name type="scientific">Sphingomonas caseinilyticus</name>
    <dbReference type="NCBI Taxonomy" id="2908205"/>
    <lineage>
        <taxon>Bacteria</taxon>
        <taxon>Pseudomonadati</taxon>
        <taxon>Pseudomonadota</taxon>
        <taxon>Alphaproteobacteria</taxon>
        <taxon>Sphingomonadales</taxon>
        <taxon>Sphingomonadaceae</taxon>
        <taxon>Sphingomonas</taxon>
    </lineage>
</organism>
<dbReference type="PANTHER" id="PTHR33495">
    <property type="entry name" value="ANTI-SIGMA FACTOR ANTAGONIST TM_1081-RELATED-RELATED"/>
    <property type="match status" value="1"/>
</dbReference>
<evidence type="ECO:0000256" key="1">
    <source>
        <dbReference type="ARBA" id="ARBA00009013"/>
    </source>
</evidence>
<dbReference type="RefSeq" id="WP_249903679.1">
    <property type="nucleotide sequence ID" value="NZ_JAMGBA010000001.1"/>
</dbReference>
<proteinExistence type="inferred from homology"/>
<dbReference type="InterPro" id="IPR002645">
    <property type="entry name" value="STAS_dom"/>
</dbReference>
<name>A0ABT0RTL7_9SPHN</name>
<sequence>MEYSLAVQDDAVHVHVDGRVDEATWEAFGAALNEAVTQAGKSGHPTVVIDLSELDYMSSRGLRVLTVAKRQADEAAITIVLASPNEVMREILAISRYDKLFTITG</sequence>
<dbReference type="PROSITE" id="PS50801">
    <property type="entry name" value="STAS"/>
    <property type="match status" value="1"/>
</dbReference>
<dbReference type="InterPro" id="IPR036513">
    <property type="entry name" value="STAS_dom_sf"/>
</dbReference>
<evidence type="ECO:0000313" key="5">
    <source>
        <dbReference type="Proteomes" id="UP001203410"/>
    </source>
</evidence>
<comment type="similarity">
    <text evidence="1 2">Belongs to the anti-sigma-factor antagonist family.</text>
</comment>
<evidence type="ECO:0000259" key="3">
    <source>
        <dbReference type="PROSITE" id="PS50801"/>
    </source>
</evidence>
<dbReference type="SUPFAM" id="SSF52091">
    <property type="entry name" value="SpoIIaa-like"/>
    <property type="match status" value="1"/>
</dbReference>
<gene>
    <name evidence="4" type="ORF">LZ496_06010</name>
</gene>
<dbReference type="Proteomes" id="UP001203410">
    <property type="component" value="Unassembled WGS sequence"/>
</dbReference>
<dbReference type="NCBIfam" id="TIGR00377">
    <property type="entry name" value="ant_ant_sig"/>
    <property type="match status" value="1"/>
</dbReference>
<feature type="domain" description="STAS" evidence="3">
    <location>
        <begin position="1"/>
        <end position="105"/>
    </location>
</feature>
<reference evidence="4 5" key="1">
    <citation type="submission" date="2022-05" db="EMBL/GenBank/DDBJ databases">
        <authorList>
            <person name="Jo J.-H."/>
            <person name="Im W.-T."/>
        </authorList>
    </citation>
    <scope>NUCLEOTIDE SEQUENCE [LARGE SCALE GENOMIC DNA]</scope>
    <source>
        <strain evidence="4 5">NSE70-1</strain>
    </source>
</reference>
<protein>
    <recommendedName>
        <fullName evidence="2">Anti-sigma factor antagonist</fullName>
    </recommendedName>
</protein>
<keyword evidence="5" id="KW-1185">Reference proteome</keyword>
<evidence type="ECO:0000256" key="2">
    <source>
        <dbReference type="RuleBase" id="RU003749"/>
    </source>
</evidence>
<dbReference type="Pfam" id="PF01740">
    <property type="entry name" value="STAS"/>
    <property type="match status" value="1"/>
</dbReference>
<dbReference type="Gene3D" id="3.30.750.24">
    <property type="entry name" value="STAS domain"/>
    <property type="match status" value="1"/>
</dbReference>